<accession>A0A1A0HAI1</accession>
<evidence type="ECO:0000256" key="2">
    <source>
        <dbReference type="SAM" id="SignalP"/>
    </source>
</evidence>
<gene>
    <name evidence="3" type="ORF">METBIDRAFT_11598</name>
</gene>
<feature type="region of interest" description="Disordered" evidence="1">
    <location>
        <begin position="79"/>
        <end position="111"/>
    </location>
</feature>
<reference evidence="3 4" key="1">
    <citation type="submission" date="2016-05" db="EMBL/GenBank/DDBJ databases">
        <title>Comparative genomics of biotechnologically important yeasts.</title>
        <authorList>
            <consortium name="DOE Joint Genome Institute"/>
            <person name="Riley R."/>
            <person name="Haridas S."/>
            <person name="Wolfe K.H."/>
            <person name="Lopes M.R."/>
            <person name="Hittinger C.T."/>
            <person name="Goker M."/>
            <person name="Salamov A."/>
            <person name="Wisecaver J."/>
            <person name="Long T.M."/>
            <person name="Aerts A.L."/>
            <person name="Barry K."/>
            <person name="Choi C."/>
            <person name="Clum A."/>
            <person name="Coughlan A.Y."/>
            <person name="Deshpande S."/>
            <person name="Douglass A.P."/>
            <person name="Hanson S.J."/>
            <person name="Klenk H.-P."/>
            <person name="LaButti K."/>
            <person name="Lapidus A."/>
            <person name="Lindquist E."/>
            <person name="Lipzen A."/>
            <person name="Meier-kolthoff J.P."/>
            <person name="Ohm R.A."/>
            <person name="Otillar R.P."/>
            <person name="Pangilinan J."/>
            <person name="Peng Y."/>
            <person name="Rokas A."/>
            <person name="Rosa C.A."/>
            <person name="Scheuner C."/>
            <person name="Sibirny A.A."/>
            <person name="Slot J.C."/>
            <person name="Stielow J.B."/>
            <person name="Sun H."/>
            <person name="Kurtzman C.P."/>
            <person name="Blackwell M."/>
            <person name="Grigoriev I.V."/>
            <person name="Jeffries T.W."/>
        </authorList>
    </citation>
    <scope>NUCLEOTIDE SEQUENCE [LARGE SCALE GENOMIC DNA]</scope>
    <source>
        <strain evidence="3 4">NRRL YB-4993</strain>
    </source>
</reference>
<feature type="compositionally biased region" description="Gly residues" evidence="1">
    <location>
        <begin position="79"/>
        <end position="89"/>
    </location>
</feature>
<evidence type="ECO:0008006" key="5">
    <source>
        <dbReference type="Google" id="ProtNLM"/>
    </source>
</evidence>
<feature type="chain" id="PRO_5008291759" description="Secreted protein" evidence="2">
    <location>
        <begin position="19"/>
        <end position="111"/>
    </location>
</feature>
<keyword evidence="2" id="KW-0732">Signal</keyword>
<dbReference type="EMBL" id="LXTC01000003">
    <property type="protein sequence ID" value="OBA21010.1"/>
    <property type="molecule type" value="Genomic_DNA"/>
</dbReference>
<dbReference type="RefSeq" id="XP_018711520.1">
    <property type="nucleotide sequence ID" value="XM_018854028.1"/>
</dbReference>
<keyword evidence="4" id="KW-1185">Reference proteome</keyword>
<dbReference type="AlphaFoldDB" id="A0A1A0HAI1"/>
<sequence length="111" mass="11891">MALALALALECDMALALALALECARAPPLINGPWARVRRSPATDSLRLVNGGRCQMHSGGGYFLELFCRKARVAEAGFGAMGHGSGGRLRGPETRNDLERPGKKPEMTRND</sequence>
<proteinExistence type="predicted"/>
<evidence type="ECO:0000313" key="3">
    <source>
        <dbReference type="EMBL" id="OBA21010.1"/>
    </source>
</evidence>
<evidence type="ECO:0000313" key="4">
    <source>
        <dbReference type="Proteomes" id="UP000092555"/>
    </source>
</evidence>
<protein>
    <recommendedName>
        <fullName evidence="5">Secreted protein</fullName>
    </recommendedName>
</protein>
<organism evidence="3 4">
    <name type="scientific">Metschnikowia bicuspidata var. bicuspidata NRRL YB-4993</name>
    <dbReference type="NCBI Taxonomy" id="869754"/>
    <lineage>
        <taxon>Eukaryota</taxon>
        <taxon>Fungi</taxon>
        <taxon>Dikarya</taxon>
        <taxon>Ascomycota</taxon>
        <taxon>Saccharomycotina</taxon>
        <taxon>Pichiomycetes</taxon>
        <taxon>Metschnikowiaceae</taxon>
        <taxon>Metschnikowia</taxon>
    </lineage>
</organism>
<evidence type="ECO:0000256" key="1">
    <source>
        <dbReference type="SAM" id="MobiDB-lite"/>
    </source>
</evidence>
<dbReference type="GeneID" id="30027004"/>
<feature type="signal peptide" evidence="2">
    <location>
        <begin position="1"/>
        <end position="18"/>
    </location>
</feature>
<dbReference type="Proteomes" id="UP000092555">
    <property type="component" value="Unassembled WGS sequence"/>
</dbReference>
<feature type="compositionally biased region" description="Basic and acidic residues" evidence="1">
    <location>
        <begin position="90"/>
        <end position="111"/>
    </location>
</feature>
<comment type="caution">
    <text evidence="3">The sequence shown here is derived from an EMBL/GenBank/DDBJ whole genome shotgun (WGS) entry which is preliminary data.</text>
</comment>
<name>A0A1A0HAI1_9ASCO</name>